<keyword evidence="12" id="KW-1185">Reference proteome</keyword>
<dbReference type="EMBL" id="JBFXLS010000076">
    <property type="protein sequence ID" value="KAL2819582.1"/>
    <property type="molecule type" value="Genomic_DNA"/>
</dbReference>
<comment type="caution">
    <text evidence="11">The sequence shown here is derived from an EMBL/GenBank/DDBJ whole genome shotgun (WGS) entry which is preliminary data.</text>
</comment>
<evidence type="ECO:0000256" key="9">
    <source>
        <dbReference type="ARBA" id="ARBA00023326"/>
    </source>
</evidence>
<evidence type="ECO:0000256" key="6">
    <source>
        <dbReference type="ARBA" id="ARBA00022801"/>
    </source>
</evidence>
<evidence type="ECO:0000256" key="5">
    <source>
        <dbReference type="ARBA" id="ARBA00022729"/>
    </source>
</evidence>
<accession>A0ABR4HXX9</accession>
<evidence type="ECO:0000313" key="11">
    <source>
        <dbReference type="EMBL" id="KAL2819582.1"/>
    </source>
</evidence>
<dbReference type="InterPro" id="IPR009939">
    <property type="entry name" value="Chitosanase_fungal"/>
</dbReference>
<evidence type="ECO:0000256" key="2">
    <source>
        <dbReference type="ARBA" id="ARBA00004613"/>
    </source>
</evidence>
<keyword evidence="8 10" id="KW-0326">Glycosidase</keyword>
<dbReference type="EC" id="3.2.1.132" evidence="10"/>
<reference evidence="11 12" key="1">
    <citation type="submission" date="2024-07" db="EMBL/GenBank/DDBJ databases">
        <title>Section-level genome sequencing and comparative genomics of Aspergillus sections Usti and Cavernicolus.</title>
        <authorList>
            <consortium name="Lawrence Berkeley National Laboratory"/>
            <person name="Nybo J.L."/>
            <person name="Vesth T.C."/>
            <person name="Theobald S."/>
            <person name="Frisvad J.C."/>
            <person name="Larsen T.O."/>
            <person name="Kjaerboelling I."/>
            <person name="Rothschild-Mancinelli K."/>
            <person name="Lyhne E.K."/>
            <person name="Kogle M.E."/>
            <person name="Barry K."/>
            <person name="Clum A."/>
            <person name="Na H."/>
            <person name="Ledsgaard L."/>
            <person name="Lin J."/>
            <person name="Lipzen A."/>
            <person name="Kuo A."/>
            <person name="Riley R."/>
            <person name="Mondo S."/>
            <person name="LaButti K."/>
            <person name="Haridas S."/>
            <person name="Pangalinan J."/>
            <person name="Salamov A.A."/>
            <person name="Simmons B.A."/>
            <person name="Magnuson J.K."/>
            <person name="Chen J."/>
            <person name="Drula E."/>
            <person name="Henrissat B."/>
            <person name="Wiebenga A."/>
            <person name="Lubbers R.J."/>
            <person name="Gomes A.C."/>
            <person name="Makela M.R."/>
            <person name="Stajich J."/>
            <person name="Grigoriev I.V."/>
            <person name="Mortensen U.H."/>
            <person name="De vries R.P."/>
            <person name="Baker S.E."/>
            <person name="Andersen M.R."/>
        </authorList>
    </citation>
    <scope>NUCLEOTIDE SEQUENCE [LARGE SCALE GENOMIC DNA]</scope>
    <source>
        <strain evidence="11 12">CBS 600.67</strain>
    </source>
</reference>
<feature type="chain" id="PRO_5044976665" description="Endo-chitosanase" evidence="10">
    <location>
        <begin position="20"/>
        <end position="265"/>
    </location>
</feature>
<comment type="catalytic activity">
    <reaction evidence="1 10">
        <text>Endohydrolysis of beta-(1-&gt;4)-linkages between D-glucosamine residues in a partly acetylated chitosan.</text>
        <dbReference type="EC" id="3.2.1.132"/>
    </reaction>
</comment>
<keyword evidence="7" id="KW-0119">Carbohydrate metabolism</keyword>
<evidence type="ECO:0000256" key="1">
    <source>
        <dbReference type="ARBA" id="ARBA00000405"/>
    </source>
</evidence>
<gene>
    <name evidence="11" type="ORF">BDW59DRAFT_121103</name>
</gene>
<evidence type="ECO:0000256" key="7">
    <source>
        <dbReference type="ARBA" id="ARBA00023277"/>
    </source>
</evidence>
<evidence type="ECO:0000256" key="3">
    <source>
        <dbReference type="ARBA" id="ARBA00007799"/>
    </source>
</evidence>
<dbReference type="PANTHER" id="PTHR42061:SF6">
    <property type="entry name" value="ENDO-CHITOSANASE"/>
    <property type="match status" value="1"/>
</dbReference>
<proteinExistence type="inferred from homology"/>
<evidence type="ECO:0000256" key="10">
    <source>
        <dbReference type="RuleBase" id="RU361208"/>
    </source>
</evidence>
<protein>
    <recommendedName>
        <fullName evidence="10">Endo-chitosanase</fullName>
        <ecNumber evidence="10">3.2.1.132</ecNumber>
    </recommendedName>
</protein>
<keyword evidence="4" id="KW-0964">Secreted</keyword>
<keyword evidence="9 10" id="KW-0624">Polysaccharide degradation</keyword>
<comment type="subcellular location">
    <subcellularLocation>
        <location evidence="2 10">Secreted</location>
    </subcellularLocation>
</comment>
<evidence type="ECO:0000256" key="4">
    <source>
        <dbReference type="ARBA" id="ARBA00022525"/>
    </source>
</evidence>
<organism evidence="11 12">
    <name type="scientific">Aspergillus cavernicola</name>
    <dbReference type="NCBI Taxonomy" id="176166"/>
    <lineage>
        <taxon>Eukaryota</taxon>
        <taxon>Fungi</taxon>
        <taxon>Dikarya</taxon>
        <taxon>Ascomycota</taxon>
        <taxon>Pezizomycotina</taxon>
        <taxon>Eurotiomycetes</taxon>
        <taxon>Eurotiomycetidae</taxon>
        <taxon>Eurotiales</taxon>
        <taxon>Aspergillaceae</taxon>
        <taxon>Aspergillus</taxon>
        <taxon>Aspergillus subgen. Nidulantes</taxon>
    </lineage>
</organism>
<feature type="signal peptide" evidence="10">
    <location>
        <begin position="1"/>
        <end position="19"/>
    </location>
</feature>
<dbReference type="Proteomes" id="UP001610335">
    <property type="component" value="Unassembled WGS sequence"/>
</dbReference>
<evidence type="ECO:0000313" key="12">
    <source>
        <dbReference type="Proteomes" id="UP001610335"/>
    </source>
</evidence>
<keyword evidence="5 10" id="KW-0732">Signal</keyword>
<dbReference type="Pfam" id="PF07335">
    <property type="entry name" value="Glyco_hydro_75"/>
    <property type="match status" value="1"/>
</dbReference>
<keyword evidence="6 10" id="KW-0378">Hydrolase</keyword>
<comment type="function">
    <text evidence="10">Chitosanase catalyzing the endo-type cleavage of chitosan, the deacylated form of chitin. Chitosanase may be crucial in the degradation of the deacetylated portion of chitin in the fungal cell wall.</text>
</comment>
<dbReference type="PANTHER" id="PTHR42061">
    <property type="entry name" value="ENDO-CHITOSANASE"/>
    <property type="match status" value="1"/>
</dbReference>
<evidence type="ECO:0000256" key="8">
    <source>
        <dbReference type="ARBA" id="ARBA00023295"/>
    </source>
</evidence>
<name>A0ABR4HXX9_9EURO</name>
<sequence length="265" mass="28819">MLFKLTVILLLLLLTLSAAKEVPSEFRKFYDTVRKGGSCTGRDLLQGGFFDHDGPTLPLWGYCQRYMNDQGFYIKGPGNDLANMDVDCDGQNVQGDGRCANSPDVKFETAFKDDVQAFGIPDLNSYIHPYVVLGNIGRYYPTFDPQSVGVQPLSVVAVICGDKLIYGIWGDMNGDDGLPLVGEVSLALATECFGGSMDGNNGYDGEDVLYISFKGDGAVPGEAANWKAATYGDFERSIEDLGDELMSGLVSAFSEFRMEESHMGL</sequence>
<comment type="similarity">
    <text evidence="3 10">Belongs to the glycosyl hydrolase 75 family.</text>
</comment>